<evidence type="ECO:0000313" key="2">
    <source>
        <dbReference type="Proteomes" id="UP000219439"/>
    </source>
</evidence>
<dbReference type="Proteomes" id="UP000219439">
    <property type="component" value="Unassembled WGS sequence"/>
</dbReference>
<name>A0A285NIG6_9HYPH</name>
<accession>A0A285NIG6</accession>
<keyword evidence="2" id="KW-1185">Reference proteome</keyword>
<proteinExistence type="predicted"/>
<dbReference type="EMBL" id="OBEL01000001">
    <property type="protein sequence ID" value="SNZ07451.1"/>
    <property type="molecule type" value="Genomic_DNA"/>
</dbReference>
<organism evidence="1 2">
    <name type="scientific">Cohaesibacter gelatinilyticus</name>
    <dbReference type="NCBI Taxonomy" id="372072"/>
    <lineage>
        <taxon>Bacteria</taxon>
        <taxon>Pseudomonadati</taxon>
        <taxon>Pseudomonadota</taxon>
        <taxon>Alphaproteobacteria</taxon>
        <taxon>Hyphomicrobiales</taxon>
        <taxon>Cohaesibacteraceae</taxon>
    </lineage>
</organism>
<evidence type="ECO:0000313" key="1">
    <source>
        <dbReference type="EMBL" id="SNZ07451.1"/>
    </source>
</evidence>
<protein>
    <submittedName>
        <fullName evidence="1">Uncharacterized protein</fullName>
    </submittedName>
</protein>
<reference evidence="1 2" key="1">
    <citation type="submission" date="2017-09" db="EMBL/GenBank/DDBJ databases">
        <authorList>
            <person name="Ehlers B."/>
            <person name="Leendertz F.H."/>
        </authorList>
    </citation>
    <scope>NUCLEOTIDE SEQUENCE [LARGE SCALE GENOMIC DNA]</scope>
    <source>
        <strain evidence="1 2">DSM 18289</strain>
    </source>
</reference>
<sequence length="86" mass="10095">MMQVLIWIQKLPHGIHLSRERYKQEPIVLCQLPLLSSFQMNEIAMVAVLFLIRFLIDCLMVHGNDPVFLEWMLSEGRENSPTKIDE</sequence>
<dbReference type="AlphaFoldDB" id="A0A285NIG6"/>
<gene>
    <name evidence="1" type="ORF">SAMN06265368_0974</name>
</gene>